<sequence>MSSSVARDRARAVLAEAQTKLARLASIQPFLIDLSLRENPVGSRVGQTLEEKVELLPRLREFGFRHISLGTLDYSAPGELEVDDDFMRFLRDTHADLHGCYAFTALGRVDDKGRFTPDPSQIKLRDYRVPNTVHEIYLSPFGMDGLYDLDTLKRSIPASVQWLLDNVKGEDGGKPRIFINIVDGCDAFSEVPDDTFDVLELIGSLPIEGITMEDDRGTYLPFQVGAYVAAAREILPAPFKILVHIHAGAGFENASVIEALLQGADGVWGGLPKKAAVIGHASLGELLANLTRVGNPSVQADYRLDQLTPLVTELQVLDDEVPMPDDLPIFGHNAYRLPHSVFRQKGERFMDLPPELIGGRYRYRICPVLSDDECVRGRLAEVTGDKPEAYSDVVIKAMIRLMRRELRCGWRIDYDDPGHLIQLHQRALDRLKRANSQAYRSP</sequence>
<evidence type="ECO:0000313" key="2">
    <source>
        <dbReference type="Proteomes" id="UP000490980"/>
    </source>
</evidence>
<dbReference type="Proteomes" id="UP000490980">
    <property type="component" value="Unassembled WGS sequence"/>
</dbReference>
<keyword evidence="2" id="KW-1185">Reference proteome</keyword>
<dbReference type="InterPro" id="IPR013785">
    <property type="entry name" value="Aldolase_TIM"/>
</dbReference>
<evidence type="ECO:0000313" key="1">
    <source>
        <dbReference type="EMBL" id="NII08867.1"/>
    </source>
</evidence>
<protein>
    <submittedName>
        <fullName evidence="1">Homocitrate synthase</fullName>
    </submittedName>
</protein>
<organism evidence="1 2">
    <name type="scientific">Luteibacter anthropi</name>
    <dbReference type="NCBI Taxonomy" id="564369"/>
    <lineage>
        <taxon>Bacteria</taxon>
        <taxon>Pseudomonadati</taxon>
        <taxon>Pseudomonadota</taxon>
        <taxon>Gammaproteobacteria</taxon>
        <taxon>Lysobacterales</taxon>
        <taxon>Rhodanobacteraceae</taxon>
        <taxon>Luteibacter</taxon>
    </lineage>
</organism>
<dbReference type="Gene3D" id="3.20.20.70">
    <property type="entry name" value="Aldolase class I"/>
    <property type="match status" value="1"/>
</dbReference>
<proteinExistence type="predicted"/>
<dbReference type="EMBL" id="JAARLZ010000016">
    <property type="protein sequence ID" value="NII08867.1"/>
    <property type="molecule type" value="Genomic_DNA"/>
</dbReference>
<accession>A0A7X5UEN4</accession>
<reference evidence="1 2" key="1">
    <citation type="submission" date="2020-03" db="EMBL/GenBank/DDBJ databases">
        <authorList>
            <person name="Lai Q."/>
        </authorList>
    </citation>
    <scope>NUCLEOTIDE SEQUENCE [LARGE SCALE GENOMIC DNA]</scope>
    <source>
        <strain evidence="1 2">CCUG 25036</strain>
    </source>
</reference>
<gene>
    <name evidence="1" type="ORF">HBF25_20985</name>
</gene>
<comment type="caution">
    <text evidence="1">The sequence shown here is derived from an EMBL/GenBank/DDBJ whole genome shotgun (WGS) entry which is preliminary data.</text>
</comment>
<dbReference type="RefSeq" id="WP_166952488.1">
    <property type="nucleotide sequence ID" value="NZ_JAARLZ010000016.1"/>
</dbReference>
<dbReference type="SUPFAM" id="SSF51569">
    <property type="entry name" value="Aldolase"/>
    <property type="match status" value="1"/>
</dbReference>
<dbReference type="AlphaFoldDB" id="A0A7X5UEN4"/>
<name>A0A7X5UEN4_9GAMM</name>